<name>A0A498NVD0_LABRO</name>
<accession>A0A498NVD0</accession>
<organism evidence="1 2">
    <name type="scientific">Labeo rohita</name>
    <name type="common">Indian major carp</name>
    <name type="synonym">Cyprinus rohita</name>
    <dbReference type="NCBI Taxonomy" id="84645"/>
    <lineage>
        <taxon>Eukaryota</taxon>
        <taxon>Metazoa</taxon>
        <taxon>Chordata</taxon>
        <taxon>Craniata</taxon>
        <taxon>Vertebrata</taxon>
        <taxon>Euteleostomi</taxon>
        <taxon>Actinopterygii</taxon>
        <taxon>Neopterygii</taxon>
        <taxon>Teleostei</taxon>
        <taxon>Ostariophysi</taxon>
        <taxon>Cypriniformes</taxon>
        <taxon>Cyprinidae</taxon>
        <taxon>Labeoninae</taxon>
        <taxon>Labeonini</taxon>
        <taxon>Labeo</taxon>
    </lineage>
</organism>
<protein>
    <submittedName>
        <fullName evidence="1">MMS19 nucleotide excision repair-like protein</fullName>
    </submittedName>
</protein>
<proteinExistence type="predicted"/>
<sequence length="80" mass="9086">MDRLLLQLEDLSCTCPHLFSYTFAAKCFAGLVNKRPAGEALDVVLQRVMKRIGVELENISSAQRTQAFTLLLWVKTKSHY</sequence>
<evidence type="ECO:0000313" key="1">
    <source>
        <dbReference type="EMBL" id="RXN36132.1"/>
    </source>
</evidence>
<reference evidence="1 2" key="1">
    <citation type="submission" date="2018-03" db="EMBL/GenBank/DDBJ databases">
        <title>Draft genome sequence of Rohu Carp (Labeo rohita).</title>
        <authorList>
            <person name="Das P."/>
            <person name="Kushwaha B."/>
            <person name="Joshi C.G."/>
            <person name="Kumar D."/>
            <person name="Nagpure N.S."/>
            <person name="Sahoo L."/>
            <person name="Das S.P."/>
            <person name="Bit A."/>
            <person name="Patnaik S."/>
            <person name="Meher P.K."/>
            <person name="Jayasankar P."/>
            <person name="Koringa P.G."/>
            <person name="Patel N.V."/>
            <person name="Hinsu A.T."/>
            <person name="Kumar R."/>
            <person name="Pandey M."/>
            <person name="Agarwal S."/>
            <person name="Srivastava S."/>
            <person name="Singh M."/>
            <person name="Iquebal M.A."/>
            <person name="Jaiswal S."/>
            <person name="Angadi U.B."/>
            <person name="Kumar N."/>
            <person name="Raza M."/>
            <person name="Shah T.M."/>
            <person name="Rai A."/>
            <person name="Jena J.K."/>
        </authorList>
    </citation>
    <scope>NUCLEOTIDE SEQUENCE [LARGE SCALE GENOMIC DNA]</scope>
    <source>
        <strain evidence="1">DASCIFA01</strain>
        <tissue evidence="1">Testis</tissue>
    </source>
</reference>
<comment type="caution">
    <text evidence="1">The sequence shown here is derived from an EMBL/GenBank/DDBJ whole genome shotgun (WGS) entry which is preliminary data.</text>
</comment>
<keyword evidence="2" id="KW-1185">Reference proteome</keyword>
<dbReference type="EMBL" id="QBIY01009111">
    <property type="protein sequence ID" value="RXN36132.1"/>
    <property type="molecule type" value="Genomic_DNA"/>
</dbReference>
<dbReference type="AlphaFoldDB" id="A0A498NVD0"/>
<gene>
    <name evidence="1" type="ORF">ROHU_003213</name>
</gene>
<evidence type="ECO:0000313" key="2">
    <source>
        <dbReference type="Proteomes" id="UP000290572"/>
    </source>
</evidence>
<dbReference type="Proteomes" id="UP000290572">
    <property type="component" value="Unassembled WGS sequence"/>
</dbReference>
<dbReference type="STRING" id="84645.A0A498NVD0"/>